<reference evidence="1" key="1">
    <citation type="submission" date="2020-08" db="EMBL/GenBank/DDBJ databases">
        <title>Genome sequencing and assembly of the red palm weevil Rhynchophorus ferrugineus.</title>
        <authorList>
            <person name="Dias G.B."/>
            <person name="Bergman C.M."/>
            <person name="Manee M."/>
        </authorList>
    </citation>
    <scope>NUCLEOTIDE SEQUENCE</scope>
    <source>
        <strain evidence="1">AA-2017</strain>
        <tissue evidence="1">Whole larva</tissue>
    </source>
</reference>
<accession>A0A834IWD6</accession>
<organism evidence="1 2">
    <name type="scientific">Rhynchophorus ferrugineus</name>
    <name type="common">Red palm weevil</name>
    <name type="synonym">Curculio ferrugineus</name>
    <dbReference type="NCBI Taxonomy" id="354439"/>
    <lineage>
        <taxon>Eukaryota</taxon>
        <taxon>Metazoa</taxon>
        <taxon>Ecdysozoa</taxon>
        <taxon>Arthropoda</taxon>
        <taxon>Hexapoda</taxon>
        <taxon>Insecta</taxon>
        <taxon>Pterygota</taxon>
        <taxon>Neoptera</taxon>
        <taxon>Endopterygota</taxon>
        <taxon>Coleoptera</taxon>
        <taxon>Polyphaga</taxon>
        <taxon>Cucujiformia</taxon>
        <taxon>Curculionidae</taxon>
        <taxon>Dryophthorinae</taxon>
        <taxon>Rhynchophorus</taxon>
    </lineage>
</organism>
<sequence>MFYNQSKNRLVLEGRLPLEYGANKNVHRLPVDERMIFERLWRGAFCQALGPKAPLINRRTRSCCCHCQCPSGGDEIGNHMLAQRKGLRSVVRYLKSSINYS</sequence>
<name>A0A834IWD6_RHYFE</name>
<evidence type="ECO:0000313" key="2">
    <source>
        <dbReference type="Proteomes" id="UP000625711"/>
    </source>
</evidence>
<dbReference type="OrthoDB" id="10267305at2759"/>
<gene>
    <name evidence="1" type="ORF">GWI33_001746</name>
</gene>
<dbReference type="AlphaFoldDB" id="A0A834IWD6"/>
<evidence type="ECO:0000313" key="1">
    <source>
        <dbReference type="EMBL" id="KAF7287391.1"/>
    </source>
</evidence>
<protein>
    <submittedName>
        <fullName evidence="1">Uncharacterized protein</fullName>
    </submittedName>
</protein>
<dbReference type="Proteomes" id="UP000625711">
    <property type="component" value="Unassembled WGS sequence"/>
</dbReference>
<dbReference type="EMBL" id="JAACXV010000014">
    <property type="protein sequence ID" value="KAF7287391.1"/>
    <property type="molecule type" value="Genomic_DNA"/>
</dbReference>
<comment type="caution">
    <text evidence="1">The sequence shown here is derived from an EMBL/GenBank/DDBJ whole genome shotgun (WGS) entry which is preliminary data.</text>
</comment>
<keyword evidence="2" id="KW-1185">Reference proteome</keyword>
<proteinExistence type="predicted"/>